<evidence type="ECO:0000256" key="1">
    <source>
        <dbReference type="SAM" id="Phobius"/>
    </source>
</evidence>
<feature type="transmembrane region" description="Helical" evidence="1">
    <location>
        <begin position="146"/>
        <end position="165"/>
    </location>
</feature>
<accession>A0ABT1DJS7</accession>
<dbReference type="Proteomes" id="UP001523369">
    <property type="component" value="Unassembled WGS sequence"/>
</dbReference>
<reference evidence="2 3" key="1">
    <citation type="submission" date="2022-06" db="EMBL/GenBank/DDBJ databases">
        <title>New Species of the Genus Actinoplanes, ActinopZanes ferrugineus.</title>
        <authorList>
            <person name="Ding P."/>
        </authorList>
    </citation>
    <scope>NUCLEOTIDE SEQUENCE [LARGE SCALE GENOMIC DNA]</scope>
    <source>
        <strain evidence="2 3">TRM88003</strain>
    </source>
</reference>
<feature type="transmembrane region" description="Helical" evidence="1">
    <location>
        <begin position="72"/>
        <end position="92"/>
    </location>
</feature>
<dbReference type="RefSeq" id="WP_253237184.1">
    <property type="nucleotide sequence ID" value="NZ_JAMYJR010000010.1"/>
</dbReference>
<organism evidence="2 3">
    <name type="scientific">Paractinoplanes aksuensis</name>
    <dbReference type="NCBI Taxonomy" id="2939490"/>
    <lineage>
        <taxon>Bacteria</taxon>
        <taxon>Bacillati</taxon>
        <taxon>Actinomycetota</taxon>
        <taxon>Actinomycetes</taxon>
        <taxon>Micromonosporales</taxon>
        <taxon>Micromonosporaceae</taxon>
        <taxon>Paractinoplanes</taxon>
    </lineage>
</organism>
<proteinExistence type="predicted"/>
<feature type="transmembrane region" description="Helical" evidence="1">
    <location>
        <begin position="20"/>
        <end position="45"/>
    </location>
</feature>
<feature type="transmembrane region" description="Helical" evidence="1">
    <location>
        <begin position="171"/>
        <end position="189"/>
    </location>
</feature>
<evidence type="ECO:0008006" key="4">
    <source>
        <dbReference type="Google" id="ProtNLM"/>
    </source>
</evidence>
<sequence length="221" mass="22182">MSASHDWRDSVRLGADLALLGVLMTMACLPVLTAGAAVGTASAALDRLLTVGRWSTAAECWADFRTRLVPGLYAGPLVLAAAWLLAIDVAALRRGSVPGGPAMIAAVLLAAAVGVGFAALVAGLAGPSHAHAVRRAAALAAVRPRALAATTGVVVVVAALAALVHPAVLPVLAGFALFAVHAVLVRVAAFMPGFHSPALLTIEPAAPQPAPTRPPWGKPPP</sequence>
<evidence type="ECO:0000313" key="2">
    <source>
        <dbReference type="EMBL" id="MCO8271050.1"/>
    </source>
</evidence>
<keyword evidence="1" id="KW-0812">Transmembrane</keyword>
<keyword evidence="3" id="KW-1185">Reference proteome</keyword>
<dbReference type="EMBL" id="JAMYJR010000010">
    <property type="protein sequence ID" value="MCO8271050.1"/>
    <property type="molecule type" value="Genomic_DNA"/>
</dbReference>
<name>A0ABT1DJS7_9ACTN</name>
<keyword evidence="1" id="KW-1133">Transmembrane helix</keyword>
<feature type="transmembrane region" description="Helical" evidence="1">
    <location>
        <begin position="104"/>
        <end position="125"/>
    </location>
</feature>
<keyword evidence="1" id="KW-0472">Membrane</keyword>
<gene>
    <name evidence="2" type="ORF">M1L60_10640</name>
</gene>
<protein>
    <recommendedName>
        <fullName evidence="4">DUF624 domain-containing protein</fullName>
    </recommendedName>
</protein>
<comment type="caution">
    <text evidence="2">The sequence shown here is derived from an EMBL/GenBank/DDBJ whole genome shotgun (WGS) entry which is preliminary data.</text>
</comment>
<evidence type="ECO:0000313" key="3">
    <source>
        <dbReference type="Proteomes" id="UP001523369"/>
    </source>
</evidence>